<feature type="compositionally biased region" description="Acidic residues" evidence="7">
    <location>
        <begin position="323"/>
        <end position="335"/>
    </location>
</feature>
<comment type="subunit">
    <text evidence="6">Part of the activated spliceosome B/catalytic step 1 spliceosome, one of the forms of the spliceosome which has a well-formed active site but still cannot catalyze the branching reaction and is composed at least of 52 proteins, the U2, U5 and U6 snRNAs and the pre-mRNA. Recruited during early steps of activated spliceosome B maturation, it is probably one of the first proteins released from this complex as he matures to the spliceosome C complex. Component of the minor spliceosome, which splices U12-type introns.</text>
</comment>
<dbReference type="FunCoup" id="B3S110">
    <property type="interactions" value="1379"/>
</dbReference>
<dbReference type="InterPro" id="IPR044666">
    <property type="entry name" value="Cyclophilin_A-like"/>
</dbReference>
<proteinExistence type="inferred from homology"/>
<evidence type="ECO:0000256" key="2">
    <source>
        <dbReference type="ARBA" id="ARBA00007365"/>
    </source>
</evidence>
<reference evidence="9 10" key="1">
    <citation type="journal article" date="2008" name="Nature">
        <title>The Trichoplax genome and the nature of placozoans.</title>
        <authorList>
            <person name="Srivastava M."/>
            <person name="Begovic E."/>
            <person name="Chapman J."/>
            <person name="Putnam N.H."/>
            <person name="Hellsten U."/>
            <person name="Kawashima T."/>
            <person name="Kuo A."/>
            <person name="Mitros T."/>
            <person name="Salamov A."/>
            <person name="Carpenter M.L."/>
            <person name="Signorovitch A.Y."/>
            <person name="Moreno M.A."/>
            <person name="Kamm K."/>
            <person name="Grimwood J."/>
            <person name="Schmutz J."/>
            <person name="Shapiro H."/>
            <person name="Grigoriev I.V."/>
            <person name="Buss L.W."/>
            <person name="Schierwater B."/>
            <person name="Dellaporta S.L."/>
            <person name="Rokhsar D.S."/>
        </authorList>
    </citation>
    <scope>NUCLEOTIDE SEQUENCE [LARGE SCALE GENOMIC DNA]</scope>
    <source>
        <strain evidence="9 10">Grell-BS-1999</strain>
    </source>
</reference>
<evidence type="ECO:0000256" key="5">
    <source>
        <dbReference type="ARBA" id="ARBA00042090"/>
    </source>
</evidence>
<feature type="compositionally biased region" description="Basic and acidic residues" evidence="7">
    <location>
        <begin position="336"/>
        <end position="345"/>
    </location>
</feature>
<dbReference type="eggNOG" id="KOG0885">
    <property type="taxonomic scope" value="Eukaryota"/>
</dbReference>
<feature type="domain" description="PPIase cyclophilin-type" evidence="8">
    <location>
        <begin position="22"/>
        <end position="166"/>
    </location>
</feature>
<feature type="region of interest" description="Disordered" evidence="7">
    <location>
        <begin position="213"/>
        <end position="442"/>
    </location>
</feature>
<dbReference type="GeneID" id="6755609"/>
<dbReference type="SUPFAM" id="SSF50891">
    <property type="entry name" value="Cyclophilin-like"/>
    <property type="match status" value="1"/>
</dbReference>
<keyword evidence="10" id="KW-1185">Reference proteome</keyword>
<dbReference type="KEGG" id="tad:TRIADDRAFT_27830"/>
<feature type="compositionally biased region" description="Basic and acidic residues" evidence="7">
    <location>
        <begin position="223"/>
        <end position="239"/>
    </location>
</feature>
<feature type="compositionally biased region" description="Acidic residues" evidence="7">
    <location>
        <begin position="255"/>
        <end position="265"/>
    </location>
</feature>
<evidence type="ECO:0000259" key="8">
    <source>
        <dbReference type="PROSITE" id="PS50072"/>
    </source>
</evidence>
<dbReference type="GO" id="GO:0003755">
    <property type="term" value="F:peptidyl-prolyl cis-trans isomerase activity"/>
    <property type="evidence" value="ECO:0007669"/>
    <property type="project" value="InterPro"/>
</dbReference>
<dbReference type="InParanoid" id="B3S110"/>
<organism evidence="9 10">
    <name type="scientific">Trichoplax adhaerens</name>
    <name type="common">Trichoplax reptans</name>
    <dbReference type="NCBI Taxonomy" id="10228"/>
    <lineage>
        <taxon>Eukaryota</taxon>
        <taxon>Metazoa</taxon>
        <taxon>Placozoa</taxon>
        <taxon>Uniplacotomia</taxon>
        <taxon>Trichoplacea</taxon>
        <taxon>Trichoplacidae</taxon>
        <taxon>Trichoplax</taxon>
    </lineage>
</organism>
<dbReference type="PANTHER" id="PTHR45625">
    <property type="entry name" value="PEPTIDYL-PROLYL CIS-TRANS ISOMERASE-RELATED"/>
    <property type="match status" value="1"/>
</dbReference>
<comment type="similarity">
    <text evidence="2">Belongs to the cyclophilin-type PPIase family.</text>
</comment>
<feature type="compositionally biased region" description="Basic and acidic residues" evidence="7">
    <location>
        <begin position="354"/>
        <end position="365"/>
    </location>
</feature>
<dbReference type="EMBL" id="DS985247">
    <property type="protein sequence ID" value="EDV23155.1"/>
    <property type="molecule type" value="Genomic_DNA"/>
</dbReference>
<dbReference type="GO" id="GO:0006457">
    <property type="term" value="P:protein folding"/>
    <property type="evidence" value="ECO:0000318"/>
    <property type="project" value="GO_Central"/>
</dbReference>
<protein>
    <recommendedName>
        <fullName evidence="4">Spliceosome-associated protein CWC27 homolog</fullName>
    </recommendedName>
    <alternativeName>
        <fullName evidence="5">Probable inactive peptidyl-prolyl cis-trans isomerase CWC27 homolog</fullName>
    </alternativeName>
</protein>
<dbReference type="CDD" id="cd01925">
    <property type="entry name" value="cyclophilin_CeCYP16-like"/>
    <property type="match status" value="1"/>
</dbReference>
<dbReference type="OMA" id="DDWYDVY"/>
<dbReference type="HOGENOM" id="CLU_012062_14_4_1"/>
<name>B3S110_TRIAD</name>
<dbReference type="Pfam" id="PF00160">
    <property type="entry name" value="Pro_isomerase"/>
    <property type="match status" value="1"/>
</dbReference>
<dbReference type="GO" id="GO:0071013">
    <property type="term" value="C:catalytic step 2 spliceosome"/>
    <property type="evidence" value="ECO:0000318"/>
    <property type="project" value="GO_Central"/>
</dbReference>
<evidence type="ECO:0000256" key="7">
    <source>
        <dbReference type="SAM" id="MobiDB-lite"/>
    </source>
</evidence>
<evidence type="ECO:0000313" key="10">
    <source>
        <dbReference type="Proteomes" id="UP000009022"/>
    </source>
</evidence>
<dbReference type="PROSITE" id="PS50072">
    <property type="entry name" value="CSA_PPIASE_2"/>
    <property type="match status" value="1"/>
</dbReference>
<dbReference type="Proteomes" id="UP000009022">
    <property type="component" value="Unassembled WGS sequence"/>
</dbReference>
<dbReference type="RefSeq" id="XP_002114065.1">
    <property type="nucleotide sequence ID" value="XM_002114029.1"/>
</dbReference>
<dbReference type="OrthoDB" id="442970at2759"/>
<evidence type="ECO:0000256" key="1">
    <source>
        <dbReference type="ARBA" id="ARBA00004123"/>
    </source>
</evidence>
<sequence length="442" mass="50853">MSNIYITEPPTSGKVLVVTSCGDIDIELWSKEAPKACRNFIQLCMEGYYDSTVFHRVVKNFIIQGGDPTGTGQGGESIYGKSFQDEFHQRLRYTRRGLVGVANYGPNTNGSQFFFTLDRADELNGKNTIFGKVTGNTIYNVLKIAEVETDGNDRPLYPPKIIKTEVLANPFDDIVPRLLQKAKPKVEIEAKKQAKSAATKNFKLLSFGMEEEENDGDVAATSTDRKIRSSHDVLDDPKLSAEPAIESSSKRRLSDDEENVSEEYDNLMKERIRNKLQNRNQIEKPVIETQEKKISRTEELRKEAKVLMREIKKSRKQETVKDESDDDEDEEEGENEVMKEYREQQQKYSTNKNLRKDSNREKKTLEFLAKFQSKLQAARSMPSDNDSMNTDGKDNKMSIRLDIDNTEHKSRDPNKQDVDAYHIYDPRNPINKRRREKGKERR</sequence>
<evidence type="ECO:0000313" key="9">
    <source>
        <dbReference type="EMBL" id="EDV23155.1"/>
    </source>
</evidence>
<dbReference type="STRING" id="10228.B3S110"/>
<evidence type="ECO:0000256" key="3">
    <source>
        <dbReference type="ARBA" id="ARBA00023242"/>
    </source>
</evidence>
<comment type="subcellular location">
    <subcellularLocation>
        <location evidence="1">Nucleus</location>
    </subcellularLocation>
</comment>
<dbReference type="FunFam" id="2.40.100.10:FF:000007">
    <property type="entry name" value="Peptidyl-prolyl cis-trans isomerase CWC27 homolog"/>
    <property type="match status" value="1"/>
</dbReference>
<dbReference type="CTD" id="6755609"/>
<dbReference type="InterPro" id="IPR020892">
    <property type="entry name" value="Cyclophilin-type_PPIase_CS"/>
</dbReference>
<gene>
    <name evidence="9" type="ORF">TRIADDRAFT_27830</name>
</gene>
<feature type="compositionally biased region" description="Basic and acidic residues" evidence="7">
    <location>
        <begin position="281"/>
        <end position="322"/>
    </location>
</feature>
<dbReference type="PROSITE" id="PS00170">
    <property type="entry name" value="CSA_PPIASE_1"/>
    <property type="match status" value="1"/>
</dbReference>
<dbReference type="PRINTS" id="PR00153">
    <property type="entry name" value="CSAPPISMRASE"/>
</dbReference>
<evidence type="ECO:0000256" key="4">
    <source>
        <dbReference type="ARBA" id="ARBA00040027"/>
    </source>
</evidence>
<dbReference type="PhylomeDB" id="B3S110"/>
<dbReference type="Gene3D" id="2.40.100.10">
    <property type="entry name" value="Cyclophilin-like"/>
    <property type="match status" value="1"/>
</dbReference>
<feature type="compositionally biased region" description="Basic and acidic residues" evidence="7">
    <location>
        <begin position="391"/>
        <end position="425"/>
    </location>
</feature>
<evidence type="ECO:0000256" key="6">
    <source>
        <dbReference type="ARBA" id="ARBA00046368"/>
    </source>
</evidence>
<dbReference type="InterPro" id="IPR029000">
    <property type="entry name" value="Cyclophilin-like_dom_sf"/>
</dbReference>
<dbReference type="AlphaFoldDB" id="B3S110"/>
<dbReference type="PANTHER" id="PTHR45625:SF6">
    <property type="entry name" value="SPLICEOSOME-ASSOCIATED PROTEIN CWC27 HOMOLOG"/>
    <property type="match status" value="1"/>
</dbReference>
<dbReference type="InterPro" id="IPR002130">
    <property type="entry name" value="Cyclophilin-type_PPIase_dom"/>
</dbReference>
<keyword evidence="3" id="KW-0539">Nucleus</keyword>
<accession>B3S110</accession>